<evidence type="ECO:0000256" key="13">
    <source>
        <dbReference type="ARBA" id="ARBA00023136"/>
    </source>
</evidence>
<evidence type="ECO:0000313" key="18">
    <source>
        <dbReference type="EMBL" id="HJC67248.1"/>
    </source>
</evidence>
<dbReference type="PANTHER" id="PTHR45528">
    <property type="entry name" value="SENSOR HISTIDINE KINASE CPXA"/>
    <property type="match status" value="1"/>
</dbReference>
<name>A0A9D2PTZ8_9FIRM</name>
<dbReference type="SUPFAM" id="SSF158472">
    <property type="entry name" value="HAMP domain-like"/>
    <property type="match status" value="1"/>
</dbReference>
<evidence type="ECO:0000256" key="7">
    <source>
        <dbReference type="ARBA" id="ARBA00022692"/>
    </source>
</evidence>
<dbReference type="Pfam" id="PF02518">
    <property type="entry name" value="HATPase_c"/>
    <property type="match status" value="1"/>
</dbReference>
<dbReference type="EC" id="2.7.13.3" evidence="3"/>
<dbReference type="Gene3D" id="1.10.287.130">
    <property type="match status" value="1"/>
</dbReference>
<evidence type="ECO:0000256" key="3">
    <source>
        <dbReference type="ARBA" id="ARBA00012438"/>
    </source>
</evidence>
<keyword evidence="12" id="KW-0902">Two-component regulatory system</keyword>
<dbReference type="InterPro" id="IPR050398">
    <property type="entry name" value="HssS/ArlS-like"/>
</dbReference>
<feature type="domain" description="HAMP" evidence="17">
    <location>
        <begin position="219"/>
        <end position="271"/>
    </location>
</feature>
<evidence type="ECO:0000256" key="15">
    <source>
        <dbReference type="SAM" id="Phobius"/>
    </source>
</evidence>
<dbReference type="Gene3D" id="6.10.340.10">
    <property type="match status" value="1"/>
</dbReference>
<dbReference type="Proteomes" id="UP000823863">
    <property type="component" value="Unassembled WGS sequence"/>
</dbReference>
<dbReference type="GO" id="GO:0005886">
    <property type="term" value="C:plasma membrane"/>
    <property type="evidence" value="ECO:0007669"/>
    <property type="project" value="UniProtKB-SubCell"/>
</dbReference>
<keyword evidence="13 15" id="KW-0472">Membrane</keyword>
<dbReference type="Pfam" id="PF00672">
    <property type="entry name" value="HAMP"/>
    <property type="match status" value="1"/>
</dbReference>
<keyword evidence="4" id="KW-1003">Cell membrane</keyword>
<dbReference type="InterPro" id="IPR005467">
    <property type="entry name" value="His_kinase_dom"/>
</dbReference>
<keyword evidence="9 18" id="KW-0418">Kinase</keyword>
<comment type="catalytic activity">
    <reaction evidence="1">
        <text>ATP + protein L-histidine = ADP + protein N-phospho-L-histidine.</text>
        <dbReference type="EC" id="2.7.13.3"/>
    </reaction>
</comment>
<dbReference type="SMART" id="SM00387">
    <property type="entry name" value="HATPase_c"/>
    <property type="match status" value="1"/>
</dbReference>
<dbReference type="SUPFAM" id="SSF47384">
    <property type="entry name" value="Homodimeric domain of signal transducing histidine kinase"/>
    <property type="match status" value="1"/>
</dbReference>
<comment type="caution">
    <text evidence="18">The sequence shown here is derived from an EMBL/GenBank/DDBJ whole genome shotgun (WGS) entry which is preliminary data.</text>
</comment>
<evidence type="ECO:0000259" key="17">
    <source>
        <dbReference type="PROSITE" id="PS50885"/>
    </source>
</evidence>
<dbReference type="SMART" id="SM00304">
    <property type="entry name" value="HAMP"/>
    <property type="match status" value="1"/>
</dbReference>
<feature type="domain" description="Histidine kinase" evidence="16">
    <location>
        <begin position="286"/>
        <end position="505"/>
    </location>
</feature>
<gene>
    <name evidence="18" type="ORF">H9931_11120</name>
</gene>
<dbReference type="InterPro" id="IPR004358">
    <property type="entry name" value="Sig_transdc_His_kin-like_C"/>
</dbReference>
<dbReference type="FunFam" id="1.10.287.130:FF:000001">
    <property type="entry name" value="Two-component sensor histidine kinase"/>
    <property type="match status" value="1"/>
</dbReference>
<dbReference type="PRINTS" id="PR00344">
    <property type="entry name" value="BCTRLSENSOR"/>
</dbReference>
<dbReference type="InterPro" id="IPR036097">
    <property type="entry name" value="HisK_dim/P_sf"/>
</dbReference>
<dbReference type="InterPro" id="IPR003594">
    <property type="entry name" value="HATPase_dom"/>
</dbReference>
<proteinExistence type="predicted"/>
<evidence type="ECO:0000256" key="14">
    <source>
        <dbReference type="SAM" id="MobiDB-lite"/>
    </source>
</evidence>
<dbReference type="SUPFAM" id="SSF55874">
    <property type="entry name" value="ATPase domain of HSP90 chaperone/DNA topoisomerase II/histidine kinase"/>
    <property type="match status" value="1"/>
</dbReference>
<reference evidence="18" key="1">
    <citation type="journal article" date="2021" name="PeerJ">
        <title>Extensive microbial diversity within the chicken gut microbiome revealed by metagenomics and culture.</title>
        <authorList>
            <person name="Gilroy R."/>
            <person name="Ravi A."/>
            <person name="Getino M."/>
            <person name="Pursley I."/>
            <person name="Horton D.L."/>
            <person name="Alikhan N.F."/>
            <person name="Baker D."/>
            <person name="Gharbi K."/>
            <person name="Hall N."/>
            <person name="Watson M."/>
            <person name="Adriaenssens E.M."/>
            <person name="Foster-Nyarko E."/>
            <person name="Jarju S."/>
            <person name="Secka A."/>
            <person name="Antonio M."/>
            <person name="Oren A."/>
            <person name="Chaudhuri R.R."/>
            <person name="La Ragione R."/>
            <person name="Hildebrand F."/>
            <person name="Pallen M.J."/>
        </authorList>
    </citation>
    <scope>NUCLEOTIDE SEQUENCE</scope>
    <source>
        <strain evidence="18">CHK198-12963</strain>
    </source>
</reference>
<dbReference type="FunFam" id="3.30.565.10:FF:000006">
    <property type="entry name" value="Sensor histidine kinase WalK"/>
    <property type="match status" value="1"/>
</dbReference>
<evidence type="ECO:0000256" key="9">
    <source>
        <dbReference type="ARBA" id="ARBA00022777"/>
    </source>
</evidence>
<keyword evidence="8" id="KW-0547">Nucleotide-binding</keyword>
<organism evidence="18 19">
    <name type="scientific">Candidatus Enterocloster excrementigallinarum</name>
    <dbReference type="NCBI Taxonomy" id="2838558"/>
    <lineage>
        <taxon>Bacteria</taxon>
        <taxon>Bacillati</taxon>
        <taxon>Bacillota</taxon>
        <taxon>Clostridia</taxon>
        <taxon>Lachnospirales</taxon>
        <taxon>Lachnospiraceae</taxon>
        <taxon>Enterocloster</taxon>
    </lineage>
</organism>
<evidence type="ECO:0000256" key="2">
    <source>
        <dbReference type="ARBA" id="ARBA00004651"/>
    </source>
</evidence>
<dbReference type="PANTHER" id="PTHR45528:SF1">
    <property type="entry name" value="SENSOR HISTIDINE KINASE CPXA"/>
    <property type="match status" value="1"/>
</dbReference>
<comment type="subcellular location">
    <subcellularLocation>
        <location evidence="2">Cell membrane</location>
        <topology evidence="2">Multi-pass membrane protein</topology>
    </subcellularLocation>
</comment>
<dbReference type="Gene3D" id="3.30.565.10">
    <property type="entry name" value="Histidine kinase-like ATPase, C-terminal domain"/>
    <property type="match status" value="1"/>
</dbReference>
<evidence type="ECO:0000256" key="8">
    <source>
        <dbReference type="ARBA" id="ARBA00022741"/>
    </source>
</evidence>
<feature type="transmembrane region" description="Helical" evidence="15">
    <location>
        <begin position="194"/>
        <end position="217"/>
    </location>
</feature>
<protein>
    <recommendedName>
        <fullName evidence="3">histidine kinase</fullName>
        <ecNumber evidence="3">2.7.13.3</ecNumber>
    </recommendedName>
</protein>
<evidence type="ECO:0000256" key="11">
    <source>
        <dbReference type="ARBA" id="ARBA00022989"/>
    </source>
</evidence>
<accession>A0A9D2PTZ8</accession>
<dbReference type="InterPro" id="IPR003661">
    <property type="entry name" value="HisK_dim/P_dom"/>
</dbReference>
<feature type="transmembrane region" description="Helical" evidence="15">
    <location>
        <begin position="12"/>
        <end position="29"/>
    </location>
</feature>
<evidence type="ECO:0000256" key="1">
    <source>
        <dbReference type="ARBA" id="ARBA00000085"/>
    </source>
</evidence>
<dbReference type="Pfam" id="PF00512">
    <property type="entry name" value="HisKA"/>
    <property type="match status" value="1"/>
</dbReference>
<evidence type="ECO:0000256" key="12">
    <source>
        <dbReference type="ARBA" id="ARBA00023012"/>
    </source>
</evidence>
<keyword evidence="6" id="KW-0808">Transferase</keyword>
<keyword evidence="10" id="KW-0067">ATP-binding</keyword>
<evidence type="ECO:0000256" key="6">
    <source>
        <dbReference type="ARBA" id="ARBA00022679"/>
    </source>
</evidence>
<dbReference type="CDD" id="cd00082">
    <property type="entry name" value="HisKA"/>
    <property type="match status" value="1"/>
</dbReference>
<keyword evidence="7 15" id="KW-0812">Transmembrane</keyword>
<dbReference type="EMBL" id="DWWB01000061">
    <property type="protein sequence ID" value="HJC67248.1"/>
    <property type="molecule type" value="Genomic_DNA"/>
</dbReference>
<dbReference type="CDD" id="cd06225">
    <property type="entry name" value="HAMP"/>
    <property type="match status" value="1"/>
</dbReference>
<dbReference type="PROSITE" id="PS50885">
    <property type="entry name" value="HAMP"/>
    <property type="match status" value="1"/>
</dbReference>
<evidence type="ECO:0000256" key="10">
    <source>
        <dbReference type="ARBA" id="ARBA00022840"/>
    </source>
</evidence>
<evidence type="ECO:0000256" key="5">
    <source>
        <dbReference type="ARBA" id="ARBA00022553"/>
    </source>
</evidence>
<keyword evidence="5" id="KW-0597">Phosphoprotein</keyword>
<reference evidence="18" key="2">
    <citation type="submission" date="2021-04" db="EMBL/GenBank/DDBJ databases">
        <authorList>
            <person name="Gilroy R."/>
        </authorList>
    </citation>
    <scope>NUCLEOTIDE SEQUENCE</scope>
    <source>
        <strain evidence="18">CHK198-12963</strain>
    </source>
</reference>
<feature type="region of interest" description="Disordered" evidence="14">
    <location>
        <begin position="75"/>
        <end position="94"/>
    </location>
</feature>
<dbReference type="PROSITE" id="PS50109">
    <property type="entry name" value="HIS_KIN"/>
    <property type="match status" value="1"/>
</dbReference>
<dbReference type="GO" id="GO:0005524">
    <property type="term" value="F:ATP binding"/>
    <property type="evidence" value="ECO:0007669"/>
    <property type="project" value="UniProtKB-KW"/>
</dbReference>
<dbReference type="InterPro" id="IPR003660">
    <property type="entry name" value="HAMP_dom"/>
</dbReference>
<keyword evidence="11 15" id="KW-1133">Transmembrane helix</keyword>
<dbReference type="InterPro" id="IPR036890">
    <property type="entry name" value="HATPase_C_sf"/>
</dbReference>
<dbReference type="SMART" id="SM00388">
    <property type="entry name" value="HisKA"/>
    <property type="match status" value="1"/>
</dbReference>
<dbReference type="AlphaFoldDB" id="A0A9D2PTZ8"/>
<evidence type="ECO:0000259" key="16">
    <source>
        <dbReference type="PROSITE" id="PS50109"/>
    </source>
</evidence>
<sequence>MTIKGKIRLSNILMVLVPIAVVFVAVTAFRKSSFGDYWYFLEQMYQDENGIQSAQSLIYTYQQELWENNWGQRKTNQETKTGTEEGSCGQGQLRQSSTMHHLEQKLDRMGYHILVKKNGTALYSNLSDEDLNIASNTAGDALWTAKMLTISQDNVSVIKNTFFHDEKEFSIIAVNTGQSQGQVESYLRNYIFKYMLFLFILFFLITLVVNWILSWWLSRSVLIPLGKLRQGARRIREGDLDTPADCGGQDEFGEVCRDFEEMRMVLKKSVEQRLENEQKRREMINGVSHDLRTPLTSIGGYVDGLLEGIADTPQKRERYLKAIKTRTRDLERLVDSLSEYSRLDSGQMKYDLKQGDLKEFVVRYLEANQEEAGRSRVSIKLEAREERYPLKYDREEMKRVLDNLFTNTVRYRQSPASQVLIRIENRRKEGVLRMEVKDDGPGVPQESLPRIFDTFYRTDSARSQAGRGSGIGLAVVREIVTGHGGRVWAENDGGLKIIMEFPCDDQKEKGERS</sequence>
<evidence type="ECO:0000313" key="19">
    <source>
        <dbReference type="Proteomes" id="UP000823863"/>
    </source>
</evidence>
<dbReference type="GO" id="GO:0000155">
    <property type="term" value="F:phosphorelay sensor kinase activity"/>
    <property type="evidence" value="ECO:0007669"/>
    <property type="project" value="InterPro"/>
</dbReference>
<evidence type="ECO:0000256" key="4">
    <source>
        <dbReference type="ARBA" id="ARBA00022475"/>
    </source>
</evidence>